<dbReference type="Gene3D" id="3.40.50.720">
    <property type="entry name" value="NAD(P)-binding Rossmann-like Domain"/>
    <property type="match status" value="1"/>
</dbReference>
<feature type="non-terminal residue" evidence="5">
    <location>
        <position position="784"/>
    </location>
</feature>
<dbReference type="InterPro" id="IPR023753">
    <property type="entry name" value="FAD/NAD-binding_dom"/>
</dbReference>
<dbReference type="GO" id="GO:0046872">
    <property type="term" value="F:metal ion binding"/>
    <property type="evidence" value="ECO:0007669"/>
    <property type="project" value="UniProtKB-KW"/>
</dbReference>
<proteinExistence type="predicted"/>
<keyword evidence="1" id="KW-0479">Metal-binding</keyword>
<protein>
    <submittedName>
        <fullName evidence="5">FAD-binding protein</fullName>
    </submittedName>
</protein>
<dbReference type="Pfam" id="PF00037">
    <property type="entry name" value="Fer4"/>
    <property type="match status" value="1"/>
</dbReference>
<dbReference type="SUPFAM" id="SSF46548">
    <property type="entry name" value="alpha-helical ferredoxin"/>
    <property type="match status" value="3"/>
</dbReference>
<dbReference type="Gene3D" id="3.50.50.60">
    <property type="entry name" value="FAD/NAD(P)-binding domain"/>
    <property type="match status" value="1"/>
</dbReference>
<evidence type="ECO:0000313" key="6">
    <source>
        <dbReference type="Proteomes" id="UP000285961"/>
    </source>
</evidence>
<dbReference type="GO" id="GO:0051536">
    <property type="term" value="F:iron-sulfur cluster binding"/>
    <property type="evidence" value="ECO:0007669"/>
    <property type="project" value="UniProtKB-KW"/>
</dbReference>
<dbReference type="PANTHER" id="PTHR42783">
    <property type="entry name" value="GLUTAMATE SYNTHASE [NADPH] SMALL CHAIN"/>
    <property type="match status" value="1"/>
</dbReference>
<evidence type="ECO:0000313" key="5">
    <source>
        <dbReference type="EMBL" id="RJP70960.1"/>
    </source>
</evidence>
<dbReference type="PRINTS" id="PR00368">
    <property type="entry name" value="FADPNR"/>
</dbReference>
<reference evidence="5 6" key="1">
    <citation type="journal article" date="2017" name="ISME J.">
        <title>Energy and carbon metabolisms in a deep terrestrial subsurface fluid microbial community.</title>
        <authorList>
            <person name="Momper L."/>
            <person name="Jungbluth S.P."/>
            <person name="Lee M.D."/>
            <person name="Amend J.P."/>
        </authorList>
    </citation>
    <scope>NUCLEOTIDE SEQUENCE [LARGE SCALE GENOMIC DNA]</scope>
    <source>
        <strain evidence="5">SURF_17</strain>
    </source>
</reference>
<sequence length="784" mass="85438">MTKRKRKEKPREAVLLVGSGYGALKVAEDLAQSGIPVVWVTRAAHFLKLPGGISSFGEWPDDINFQFRPLYLRVTRHNLVTPLTGARLETLSREENGFRAAIVQDPQYIDYDLCTGCGRCMEVCPLSQSAHPPLARSPAYCPSRALELDKRKLGACRVACPLGVNVQAYLALTAESRFEEALRVIKEDNPLPGICGRVCHHPCEQSCRRGELDQAVAIRDIKRFLADYEAEHEPVGFTSDATRRSERVAVIGSGPAGLTAAHFLNQAGFPVTVFEALPEAGGMLRAGINAFRLPRCVLDTEIRAIERSGVEVRKNRKVSGTDALFEQGFKAVLLCTGTHCDLRLNIPGEELDGVVHCVKFLSGVNLYRTGEVGRRTVVIGGGNSAMDAARTALRLGAESVTVVAIETEEEMPAHPREIREAREEGVTFELGAAPIAFKGDGGRIQRIICRAAHWSEADSNGARRIEYDSDETFALEADTVIVSIGQRPDLDETGLSAELAAGRGGRVVVDERSTTSRKGVFAAGDVVTGPTTVIDSMAAGRQAAGRVIEYLTHKPFPSFELTADTRGVGEYLDISEDIPRRWRPEMAQRQPKVRRRDFDEVDFGFTAEQAVAESQRCLQCSACCECRVCETVCADIGAVDHFRRPKTLEVVSPAVIVADADELPSTDMVEQQGIYRVADFKSGGTLVDVLVAGCASAGQAMTEAARLRATNSPAASKAVDLRDDGRLGFFVCSCNGAMAPAAVVERIREDDPDFQSFGVHDLRRTFSTGLNRAKFDDRSHFLEH</sequence>
<evidence type="ECO:0000256" key="1">
    <source>
        <dbReference type="ARBA" id="ARBA00022723"/>
    </source>
</evidence>
<dbReference type="Pfam" id="PF07992">
    <property type="entry name" value="Pyr_redox_2"/>
    <property type="match status" value="1"/>
</dbReference>
<dbReference type="PROSITE" id="PS00198">
    <property type="entry name" value="4FE4S_FER_1"/>
    <property type="match status" value="1"/>
</dbReference>
<dbReference type="InterPro" id="IPR009051">
    <property type="entry name" value="Helical_ferredxn"/>
</dbReference>
<evidence type="ECO:0000256" key="3">
    <source>
        <dbReference type="ARBA" id="ARBA00023014"/>
    </source>
</evidence>
<dbReference type="InterPro" id="IPR017900">
    <property type="entry name" value="4Fe4S_Fe_S_CS"/>
</dbReference>
<dbReference type="Gene3D" id="3.30.70.20">
    <property type="match status" value="1"/>
</dbReference>
<dbReference type="GO" id="GO:0016491">
    <property type="term" value="F:oxidoreductase activity"/>
    <property type="evidence" value="ECO:0007669"/>
    <property type="project" value="InterPro"/>
</dbReference>
<dbReference type="Gene3D" id="1.10.1060.10">
    <property type="entry name" value="Alpha-helical ferredoxin"/>
    <property type="match status" value="1"/>
</dbReference>
<dbReference type="Pfam" id="PF14691">
    <property type="entry name" value="Fer4_20"/>
    <property type="match status" value="1"/>
</dbReference>
<keyword evidence="2" id="KW-0408">Iron</keyword>
<feature type="domain" description="4Fe-4S ferredoxin-type" evidence="4">
    <location>
        <begin position="105"/>
        <end position="134"/>
    </location>
</feature>
<organism evidence="5 6">
    <name type="scientific">Candidatus Abyssobacteria bacterium SURF_17</name>
    <dbReference type="NCBI Taxonomy" id="2093361"/>
    <lineage>
        <taxon>Bacteria</taxon>
        <taxon>Pseudomonadati</taxon>
        <taxon>Candidatus Hydrogenedentota</taxon>
        <taxon>Candidatus Abyssobacteria</taxon>
    </lineage>
</organism>
<dbReference type="AlphaFoldDB" id="A0A419F025"/>
<dbReference type="InterPro" id="IPR017896">
    <property type="entry name" value="4Fe4S_Fe-S-bd"/>
</dbReference>
<dbReference type="InterPro" id="IPR028261">
    <property type="entry name" value="DPD_II"/>
</dbReference>
<dbReference type="Proteomes" id="UP000285961">
    <property type="component" value="Unassembled WGS sequence"/>
</dbReference>
<accession>A0A419F025</accession>
<dbReference type="InterPro" id="IPR036188">
    <property type="entry name" value="FAD/NAD-bd_sf"/>
</dbReference>
<dbReference type="EMBL" id="QZKI01000063">
    <property type="protein sequence ID" value="RJP70960.1"/>
    <property type="molecule type" value="Genomic_DNA"/>
</dbReference>
<name>A0A419F025_9BACT</name>
<dbReference type="PROSITE" id="PS51379">
    <property type="entry name" value="4FE4S_FER_2"/>
    <property type="match status" value="1"/>
</dbReference>
<dbReference type="PRINTS" id="PR00469">
    <property type="entry name" value="PNDRDTASEII"/>
</dbReference>
<dbReference type="SUPFAM" id="SSF51971">
    <property type="entry name" value="Nucleotide-binding domain"/>
    <property type="match status" value="2"/>
</dbReference>
<evidence type="ECO:0000256" key="2">
    <source>
        <dbReference type="ARBA" id="ARBA00023004"/>
    </source>
</evidence>
<keyword evidence="3" id="KW-0411">Iron-sulfur</keyword>
<dbReference type="PANTHER" id="PTHR42783:SF3">
    <property type="entry name" value="GLUTAMATE SYNTHASE [NADPH] SMALL CHAIN-RELATED"/>
    <property type="match status" value="1"/>
</dbReference>
<comment type="caution">
    <text evidence="5">The sequence shown here is derived from an EMBL/GenBank/DDBJ whole genome shotgun (WGS) entry which is preliminary data.</text>
</comment>
<evidence type="ECO:0000259" key="4">
    <source>
        <dbReference type="PROSITE" id="PS51379"/>
    </source>
</evidence>
<gene>
    <name evidence="5" type="ORF">C4532_08495</name>
</gene>